<accession>A0ACC0H0Z3</accession>
<dbReference type="EMBL" id="CM045764">
    <property type="protein sequence ID" value="KAI8007128.1"/>
    <property type="molecule type" value="Genomic_DNA"/>
</dbReference>
<evidence type="ECO:0000313" key="1">
    <source>
        <dbReference type="EMBL" id="KAI8007128.1"/>
    </source>
</evidence>
<name>A0ACC0H0Z3_9ERIC</name>
<gene>
    <name evidence="1" type="ORF">LOK49_LG07G01246</name>
</gene>
<dbReference type="Proteomes" id="UP001060215">
    <property type="component" value="Chromosome 7"/>
</dbReference>
<sequence length="118" mass="13803">MKFAEVGSGSTAKKEFSQLAKRRRHHRKKITRENDFDDDEQYVELVSFVKEKESWDMNTQEKIKAAGKKKEEGNALFKVGKYAKASKRYEKAAKYIEHDTSCVEMSSIQLLQRRIQLL</sequence>
<keyword evidence="1" id="KW-0413">Isomerase</keyword>
<proteinExistence type="predicted"/>
<reference evidence="1 2" key="1">
    <citation type="journal article" date="2022" name="Plant J.">
        <title>Chromosome-level genome of Camellia lanceoleosa provides a valuable resource for understanding genome evolution and self-incompatibility.</title>
        <authorList>
            <person name="Gong W."/>
            <person name="Xiao S."/>
            <person name="Wang L."/>
            <person name="Liao Z."/>
            <person name="Chang Y."/>
            <person name="Mo W."/>
            <person name="Hu G."/>
            <person name="Li W."/>
            <person name="Zhao G."/>
            <person name="Zhu H."/>
            <person name="Hu X."/>
            <person name="Ji K."/>
            <person name="Xiang X."/>
            <person name="Song Q."/>
            <person name="Yuan D."/>
            <person name="Jin S."/>
            <person name="Zhang L."/>
        </authorList>
    </citation>
    <scope>NUCLEOTIDE SEQUENCE [LARGE SCALE GENOMIC DNA]</scope>
    <source>
        <strain evidence="1">SQ_2022a</strain>
    </source>
</reference>
<evidence type="ECO:0000313" key="2">
    <source>
        <dbReference type="Proteomes" id="UP001060215"/>
    </source>
</evidence>
<comment type="caution">
    <text evidence="1">The sequence shown here is derived from an EMBL/GenBank/DDBJ whole genome shotgun (WGS) entry which is preliminary data.</text>
</comment>
<keyword evidence="2" id="KW-1185">Reference proteome</keyword>
<protein>
    <submittedName>
        <fullName evidence="1">Peptidyl-prolyl cis-trans isomerase FKBP65</fullName>
    </submittedName>
</protein>
<organism evidence="1 2">
    <name type="scientific">Camellia lanceoleosa</name>
    <dbReference type="NCBI Taxonomy" id="1840588"/>
    <lineage>
        <taxon>Eukaryota</taxon>
        <taxon>Viridiplantae</taxon>
        <taxon>Streptophyta</taxon>
        <taxon>Embryophyta</taxon>
        <taxon>Tracheophyta</taxon>
        <taxon>Spermatophyta</taxon>
        <taxon>Magnoliopsida</taxon>
        <taxon>eudicotyledons</taxon>
        <taxon>Gunneridae</taxon>
        <taxon>Pentapetalae</taxon>
        <taxon>asterids</taxon>
        <taxon>Ericales</taxon>
        <taxon>Theaceae</taxon>
        <taxon>Camellia</taxon>
    </lineage>
</organism>